<dbReference type="SUPFAM" id="SSF53335">
    <property type="entry name" value="S-adenosyl-L-methionine-dependent methyltransferases"/>
    <property type="match status" value="1"/>
</dbReference>
<keyword evidence="2" id="KW-1185">Reference proteome</keyword>
<comment type="caution">
    <text evidence="1">The sequence shown here is derived from an EMBL/GenBank/DDBJ whole genome shotgun (WGS) entry which is preliminary data.</text>
</comment>
<evidence type="ECO:0000313" key="2">
    <source>
        <dbReference type="Proteomes" id="UP000256661"/>
    </source>
</evidence>
<dbReference type="GO" id="GO:0008168">
    <property type="term" value="F:methyltransferase activity"/>
    <property type="evidence" value="ECO:0007669"/>
    <property type="project" value="UniProtKB-KW"/>
</dbReference>
<proteinExistence type="predicted"/>
<dbReference type="RefSeq" id="WP_116024121.1">
    <property type="nucleotide sequence ID" value="NZ_QTTT01000001.1"/>
</dbReference>
<dbReference type="Pfam" id="PF04672">
    <property type="entry name" value="Methyltransf_19"/>
    <property type="match status" value="1"/>
</dbReference>
<dbReference type="Proteomes" id="UP000256661">
    <property type="component" value="Unassembled WGS sequence"/>
</dbReference>
<dbReference type="PIRSF" id="PIRSF017393">
    <property type="entry name" value="MTase_SAV2177"/>
    <property type="match status" value="1"/>
</dbReference>
<evidence type="ECO:0000313" key="1">
    <source>
        <dbReference type="EMBL" id="REE98697.1"/>
    </source>
</evidence>
<dbReference type="Gene3D" id="3.40.50.150">
    <property type="entry name" value="Vaccinia Virus protein VP39"/>
    <property type="match status" value="1"/>
</dbReference>
<organism evidence="1 2">
    <name type="scientific">Thermomonospora umbrina</name>
    <dbReference type="NCBI Taxonomy" id="111806"/>
    <lineage>
        <taxon>Bacteria</taxon>
        <taxon>Bacillati</taxon>
        <taxon>Actinomycetota</taxon>
        <taxon>Actinomycetes</taxon>
        <taxon>Streptosporangiales</taxon>
        <taxon>Thermomonosporaceae</taxon>
        <taxon>Thermomonospora</taxon>
    </lineage>
</organism>
<protein>
    <submittedName>
        <fullName evidence="1">O-methyltransferase involved in polyketide biosynthesis</fullName>
    </submittedName>
</protein>
<dbReference type="GO" id="GO:0032259">
    <property type="term" value="P:methylation"/>
    <property type="evidence" value="ECO:0007669"/>
    <property type="project" value="UniProtKB-KW"/>
</dbReference>
<reference evidence="1 2" key="1">
    <citation type="submission" date="2018-08" db="EMBL/GenBank/DDBJ databases">
        <title>Sequencing the genomes of 1000 actinobacteria strains.</title>
        <authorList>
            <person name="Klenk H.-P."/>
        </authorList>
    </citation>
    <scope>NUCLEOTIDE SEQUENCE [LARGE SCALE GENOMIC DNA]</scope>
    <source>
        <strain evidence="1 2">DSM 43927</strain>
    </source>
</reference>
<dbReference type="AlphaFoldDB" id="A0A3D9SSW2"/>
<gene>
    <name evidence="1" type="ORF">DFJ69_4190</name>
</gene>
<keyword evidence="1" id="KW-0489">Methyltransferase</keyword>
<dbReference type="OrthoDB" id="3216820at2"/>
<dbReference type="InterPro" id="IPR006764">
    <property type="entry name" value="SAM_dep_MeTrfase_SAV2177_type"/>
</dbReference>
<dbReference type="InterPro" id="IPR029063">
    <property type="entry name" value="SAM-dependent_MTases_sf"/>
</dbReference>
<dbReference type="EMBL" id="QTTT01000001">
    <property type="protein sequence ID" value="REE98697.1"/>
    <property type="molecule type" value="Genomic_DNA"/>
</dbReference>
<sequence>MRSHGVDRAESGIDRPHSARTWNYWLGGKDYYPADKNAADLVEDIIPGIVDSARADRAFLERCIRHLVVDQGIRQFLDVGAGLPTADNTHQVAQRLAPEARIVYVDNDPLVVAHARSLLCGAPRGAISYVEGDLRRPEDILKLASETLDLTRPIAVMLLSTLNHVLDDEEAHRSVHHLLDAVPSGSFLAIAHPTAEVDGDAMHEAIRRYMEHGGTPLVARDRAHLARYFEDLELLEPGVVSCTRWRPDSTPREGIPEVSQFCAVGRKP</sequence>
<keyword evidence="1" id="KW-0808">Transferase</keyword>
<name>A0A3D9SSW2_9ACTN</name>
<accession>A0A3D9SSW2</accession>